<feature type="binding site" evidence="3">
    <location>
        <position position="35"/>
    </location>
    <ligand>
        <name>a divalent metal cation</name>
        <dbReference type="ChEBI" id="CHEBI:60240"/>
    </ligand>
</feature>
<dbReference type="GO" id="GO:0019853">
    <property type="term" value="P:L-ascorbic acid biosynthetic process"/>
    <property type="evidence" value="ECO:0007669"/>
    <property type="project" value="TreeGrafter"/>
</dbReference>
<sequence>MHLEAPPNTGLIGLDKGAAMVEIECLWECNDGLGETPIWVAEESSLYWADHVGPSIDLNGARKPSIRRLNLATRERTVWPMPEQVGSFGFRERGGLIAGSNSGFCAIDLERGTFERIFDPEPDKPFNRLNDGKIDRRGRYWCGSMDGKLTDKSSFLYRFDADHSCRRVAEDFAFICSNGIAFDPQDTRMYFGDTKGGMIYVFDFDIDEGRIENRRPFFSVADYAPAPAIVDGATVDAEGFYWFALNLGGKILRVAPDGRLDREIDMPVRTPTCVTFGGADYETLFVTSQQAFAAPEELKQHPQPGSVFAVHGLGVRGLPEPRFAG</sequence>
<evidence type="ECO:0000313" key="6">
    <source>
        <dbReference type="Proteomes" id="UP000284333"/>
    </source>
</evidence>
<evidence type="ECO:0000259" key="4">
    <source>
        <dbReference type="Pfam" id="PF08450"/>
    </source>
</evidence>
<feature type="binding site" evidence="3">
    <location>
        <position position="178"/>
    </location>
    <ligand>
        <name>a divalent metal cation</name>
        <dbReference type="ChEBI" id="CHEBI:60240"/>
    </ligand>
</feature>
<comment type="similarity">
    <text evidence="1">Belongs to the SMP-30/CGR1 family.</text>
</comment>
<dbReference type="Proteomes" id="UP000284333">
    <property type="component" value="Unassembled WGS sequence"/>
</dbReference>
<feature type="binding site" evidence="3">
    <location>
        <position position="128"/>
    </location>
    <ligand>
        <name>substrate</name>
    </ligand>
</feature>
<proteinExistence type="inferred from homology"/>
<dbReference type="PANTHER" id="PTHR10907">
    <property type="entry name" value="REGUCALCIN"/>
    <property type="match status" value="1"/>
</dbReference>
<evidence type="ECO:0000256" key="1">
    <source>
        <dbReference type="ARBA" id="ARBA00008853"/>
    </source>
</evidence>
<dbReference type="Gene3D" id="2.120.10.30">
    <property type="entry name" value="TolB, C-terminal domain"/>
    <property type="match status" value="1"/>
</dbReference>
<dbReference type="AlphaFoldDB" id="A0A3S3A342"/>
<feature type="binding site" evidence="3">
    <location>
        <position position="130"/>
    </location>
    <ligand>
        <name>substrate</name>
    </ligand>
</feature>
<comment type="caution">
    <text evidence="5">The sequence shown here is derived from an EMBL/GenBank/DDBJ whole genome shotgun (WGS) entry which is preliminary data.</text>
</comment>
<feature type="domain" description="SMP-30/Gluconolactonase/LRE-like region" evidence="4">
    <location>
        <begin position="33"/>
        <end position="289"/>
    </location>
</feature>
<keyword evidence="3" id="KW-0862">Zinc</keyword>
<evidence type="ECO:0000256" key="3">
    <source>
        <dbReference type="PIRSR" id="PIRSR605511-2"/>
    </source>
</evidence>
<dbReference type="Pfam" id="PF08450">
    <property type="entry name" value="SGL"/>
    <property type="match status" value="1"/>
</dbReference>
<gene>
    <name evidence="5" type="ORF">EF834_16745</name>
</gene>
<organism evidence="5 6">
    <name type="scientific">Rhodococcus spongiicola</name>
    <dbReference type="NCBI Taxonomy" id="2487352"/>
    <lineage>
        <taxon>Bacteria</taxon>
        <taxon>Bacillati</taxon>
        <taxon>Actinomycetota</taxon>
        <taxon>Actinomycetes</taxon>
        <taxon>Mycobacteriales</taxon>
        <taxon>Nocardiaceae</taxon>
        <taxon>Rhodococcus</taxon>
    </lineage>
</organism>
<dbReference type="PRINTS" id="PR01790">
    <property type="entry name" value="SMP30FAMILY"/>
</dbReference>
<dbReference type="GO" id="GO:0004341">
    <property type="term" value="F:gluconolactonase activity"/>
    <property type="evidence" value="ECO:0007669"/>
    <property type="project" value="TreeGrafter"/>
</dbReference>
<dbReference type="PANTHER" id="PTHR10907:SF47">
    <property type="entry name" value="REGUCALCIN"/>
    <property type="match status" value="1"/>
</dbReference>
<reference evidence="5 6" key="1">
    <citation type="submission" date="2018-11" db="EMBL/GenBank/DDBJ databases">
        <title>Rhodococcus spongicola sp. nov. and Rhodococcus xishaensis sp. nov. from marine sponges.</title>
        <authorList>
            <person name="Li L."/>
            <person name="Lin H.W."/>
        </authorList>
    </citation>
    <scope>NUCLEOTIDE SEQUENCE [LARGE SCALE GENOMIC DNA]</scope>
    <source>
        <strain evidence="5 6">LHW50502</strain>
    </source>
</reference>
<keyword evidence="3" id="KW-0479">Metal-binding</keyword>
<evidence type="ECO:0000313" key="5">
    <source>
        <dbReference type="EMBL" id="RVW01005.1"/>
    </source>
</evidence>
<name>A0A3S3A342_9NOCA</name>
<dbReference type="GO" id="GO:0005509">
    <property type="term" value="F:calcium ion binding"/>
    <property type="evidence" value="ECO:0007669"/>
    <property type="project" value="TreeGrafter"/>
</dbReference>
<feature type="binding site" evidence="3">
    <location>
        <position position="231"/>
    </location>
    <ligand>
        <name>a divalent metal cation</name>
        <dbReference type="ChEBI" id="CHEBI:60240"/>
    </ligand>
</feature>
<accession>A0A3S3A342</accession>
<feature type="active site" description="Proton donor/acceptor" evidence="2">
    <location>
        <position position="231"/>
    </location>
</feature>
<dbReference type="EMBL" id="RKLN01000006">
    <property type="protein sequence ID" value="RVW01005.1"/>
    <property type="molecule type" value="Genomic_DNA"/>
</dbReference>
<evidence type="ECO:0000256" key="2">
    <source>
        <dbReference type="PIRSR" id="PIRSR605511-1"/>
    </source>
</evidence>
<comment type="cofactor">
    <cofactor evidence="3">
        <name>Zn(2+)</name>
        <dbReference type="ChEBI" id="CHEBI:29105"/>
    </cofactor>
    <text evidence="3">Binds 1 divalent metal cation per subunit.</text>
</comment>
<protein>
    <submittedName>
        <fullName evidence="5">SMP-30/gluconolactonase/LRE family protein</fullName>
    </submittedName>
</protein>
<dbReference type="InterPro" id="IPR013658">
    <property type="entry name" value="SGL"/>
</dbReference>
<dbReference type="InterPro" id="IPR005511">
    <property type="entry name" value="SMP-30"/>
</dbReference>
<dbReference type="SUPFAM" id="SSF63829">
    <property type="entry name" value="Calcium-dependent phosphotriesterase"/>
    <property type="match status" value="1"/>
</dbReference>
<dbReference type="InterPro" id="IPR011042">
    <property type="entry name" value="6-blade_b-propeller_TolB-like"/>
</dbReference>
<keyword evidence="6" id="KW-1185">Reference proteome</keyword>